<dbReference type="AlphaFoldDB" id="A0A6B0Y5Q0"/>
<dbReference type="GO" id="GO:0008168">
    <property type="term" value="F:methyltransferase activity"/>
    <property type="evidence" value="ECO:0007669"/>
    <property type="project" value="UniProtKB-KW"/>
</dbReference>
<keyword evidence="2" id="KW-0489">Methyltransferase</keyword>
<accession>A0A6B0Y5Q0</accession>
<proteinExistence type="predicted"/>
<comment type="caution">
    <text evidence="2">The sequence shown here is derived from an EMBL/GenBank/DDBJ whole genome shotgun (WGS) entry which is preliminary data.</text>
</comment>
<keyword evidence="2" id="KW-0808">Transferase</keyword>
<dbReference type="SUPFAM" id="SSF53335">
    <property type="entry name" value="S-adenosyl-L-methionine-dependent methyltransferases"/>
    <property type="match status" value="1"/>
</dbReference>
<dbReference type="Pfam" id="PF13649">
    <property type="entry name" value="Methyltransf_25"/>
    <property type="match status" value="1"/>
</dbReference>
<dbReference type="InterPro" id="IPR041698">
    <property type="entry name" value="Methyltransf_25"/>
</dbReference>
<dbReference type="Gene3D" id="3.40.50.150">
    <property type="entry name" value="Vaccinia Virus protein VP39"/>
    <property type="match status" value="1"/>
</dbReference>
<dbReference type="EMBL" id="VXRY01000416">
    <property type="protein sequence ID" value="MXY34456.1"/>
    <property type="molecule type" value="Genomic_DNA"/>
</dbReference>
<dbReference type="CDD" id="cd02440">
    <property type="entry name" value="AdoMet_MTases"/>
    <property type="match status" value="1"/>
</dbReference>
<name>A0A6B0Y5Q0_9RHOB</name>
<evidence type="ECO:0000259" key="1">
    <source>
        <dbReference type="Pfam" id="PF13649"/>
    </source>
</evidence>
<protein>
    <submittedName>
        <fullName evidence="2">Methyltransferase domain-containing protein</fullName>
    </submittedName>
</protein>
<dbReference type="InterPro" id="IPR029063">
    <property type="entry name" value="SAM-dependent_MTases_sf"/>
</dbReference>
<dbReference type="GO" id="GO:0032259">
    <property type="term" value="P:methylation"/>
    <property type="evidence" value="ECO:0007669"/>
    <property type="project" value="UniProtKB-KW"/>
</dbReference>
<organism evidence="2">
    <name type="scientific">Boseongicola sp. SB0664_bin_43</name>
    <dbReference type="NCBI Taxonomy" id="2604844"/>
    <lineage>
        <taxon>Bacteria</taxon>
        <taxon>Pseudomonadati</taxon>
        <taxon>Pseudomonadota</taxon>
        <taxon>Alphaproteobacteria</taxon>
        <taxon>Rhodobacterales</taxon>
        <taxon>Paracoccaceae</taxon>
        <taxon>Boseongicola</taxon>
    </lineage>
</organism>
<sequence length="298" mass="32579">MPKGKVDTKAVGLDAGVSFIRWLTGAENLHYGLWTDLEPVAVNVGKAQEAYTERLLGFLPEGPLSILDIGGGAGETARKLVDLGHGVDIVVPSRPLAERCRANAPDARVHETTFEAFDSDTSFDLCLFSESFQYIPLRVALDKALHLAAPGGHVLIADCFRSEQFTPGGETRAVGGGHPVAEFRAALETCAGEVLRQEDITEAVAPSIDIEQGLLRVLGDAVARVDAELLTKRPVMRWLLARAAKLAFGRRRLHRLDRRLRGDERSSTAFVRNNRYLVTLIQKERERAVRPEPNAAAV</sequence>
<evidence type="ECO:0000313" key="2">
    <source>
        <dbReference type="EMBL" id="MXY34456.1"/>
    </source>
</evidence>
<reference evidence="2" key="1">
    <citation type="submission" date="2019-09" db="EMBL/GenBank/DDBJ databases">
        <title>Characterisation of the sponge microbiome using genome-centric metagenomics.</title>
        <authorList>
            <person name="Engelberts J.P."/>
            <person name="Robbins S.J."/>
            <person name="De Goeij J.M."/>
            <person name="Aranda M."/>
            <person name="Bell S.C."/>
            <person name="Webster N.S."/>
        </authorList>
    </citation>
    <scope>NUCLEOTIDE SEQUENCE</scope>
    <source>
        <strain evidence="2">SB0664_bin_43</strain>
    </source>
</reference>
<feature type="domain" description="Methyltransferase" evidence="1">
    <location>
        <begin position="66"/>
        <end position="152"/>
    </location>
</feature>
<gene>
    <name evidence="2" type="ORF">F4Y60_10315</name>
</gene>